<dbReference type="RefSeq" id="WP_209915317.1">
    <property type="nucleotide sequence ID" value="NZ_JAGIOP010000001.1"/>
</dbReference>
<dbReference type="Proteomes" id="UP000694460">
    <property type="component" value="Unassembled WGS sequence"/>
</dbReference>
<proteinExistence type="predicted"/>
<keyword evidence="2" id="KW-1185">Reference proteome</keyword>
<evidence type="ECO:0000313" key="1">
    <source>
        <dbReference type="EMBL" id="MBP2451568.1"/>
    </source>
</evidence>
<sequence length="66" mass="7046">MTRLLPNAFRRYRAVAHHHALRPGVEQVDVADGAVNGSHINRVVGLSNQLIGVAATRGHNGLIGTI</sequence>
<reference evidence="1 2" key="1">
    <citation type="submission" date="2021-03" db="EMBL/GenBank/DDBJ databases">
        <title>Sequencing the genomes of 1000 actinobacteria strains.</title>
        <authorList>
            <person name="Klenk H.-P."/>
        </authorList>
    </citation>
    <scope>NUCLEOTIDE SEQUENCE [LARGE SCALE GENOMIC DNA]</scope>
    <source>
        <strain evidence="1 2">DSM 46713</strain>
    </source>
</reference>
<evidence type="ECO:0000313" key="2">
    <source>
        <dbReference type="Proteomes" id="UP000694460"/>
    </source>
</evidence>
<dbReference type="EMBL" id="JAGIOP010000001">
    <property type="protein sequence ID" value="MBP2451568.1"/>
    <property type="molecule type" value="Genomic_DNA"/>
</dbReference>
<accession>A0ABS4ZQZ5</accession>
<comment type="caution">
    <text evidence="1">The sequence shown here is derived from an EMBL/GenBank/DDBJ whole genome shotgun (WGS) entry which is preliminary data.</text>
</comment>
<name>A0ABS4ZQZ5_9MYCO</name>
<organism evidence="1 2">
    <name type="scientific">Mycolicibacterium lutetiense</name>
    <dbReference type="NCBI Taxonomy" id="1641992"/>
    <lineage>
        <taxon>Bacteria</taxon>
        <taxon>Bacillati</taxon>
        <taxon>Actinomycetota</taxon>
        <taxon>Actinomycetes</taxon>
        <taxon>Mycobacteriales</taxon>
        <taxon>Mycobacteriaceae</taxon>
        <taxon>Mycolicibacterium</taxon>
    </lineage>
</organism>
<protein>
    <submittedName>
        <fullName evidence="1">Uncharacterized protein</fullName>
    </submittedName>
</protein>
<gene>
    <name evidence="1" type="ORF">JOF57_001453</name>
</gene>